<dbReference type="RefSeq" id="WP_160952768.1">
    <property type="nucleotide sequence ID" value="NZ_WWEQ01000014.1"/>
</dbReference>
<gene>
    <name evidence="7" type="ORF">GSY69_04960</name>
</gene>
<feature type="transmembrane region" description="Helical" evidence="6">
    <location>
        <begin position="69"/>
        <end position="87"/>
    </location>
</feature>
<feature type="transmembrane region" description="Helical" evidence="6">
    <location>
        <begin position="144"/>
        <end position="165"/>
    </location>
</feature>
<feature type="transmembrane region" description="Helical" evidence="6">
    <location>
        <begin position="177"/>
        <end position="197"/>
    </location>
</feature>
<dbReference type="GO" id="GO:0033573">
    <property type="term" value="C:high-affinity iron permease complex"/>
    <property type="evidence" value="ECO:0007669"/>
    <property type="project" value="InterPro"/>
</dbReference>
<dbReference type="PANTHER" id="PTHR31632">
    <property type="entry name" value="IRON TRANSPORTER FTH1"/>
    <property type="match status" value="1"/>
</dbReference>
<dbReference type="AlphaFoldDB" id="A0A6N9H6F8"/>
<accession>A0A6N9H6F8</accession>
<reference evidence="7 8" key="1">
    <citation type="submission" date="2020-01" db="EMBL/GenBank/DDBJ databases">
        <authorList>
            <person name="Deng T."/>
        </authorList>
    </citation>
    <scope>NUCLEOTIDE SEQUENCE [LARGE SCALE GENOMIC DNA]</scope>
    <source>
        <strain evidence="7 8">5221</strain>
    </source>
</reference>
<comment type="subcellular location">
    <subcellularLocation>
        <location evidence="1">Membrane</location>
        <topology evidence="1">Multi-pass membrane protein</topology>
    </subcellularLocation>
</comment>
<evidence type="ECO:0000256" key="4">
    <source>
        <dbReference type="ARBA" id="ARBA00022989"/>
    </source>
</evidence>
<name>A0A6N9H6F8_9MICO</name>
<dbReference type="Proteomes" id="UP000469215">
    <property type="component" value="Unassembled WGS sequence"/>
</dbReference>
<dbReference type="InterPro" id="IPR004923">
    <property type="entry name" value="FTR1/Fip1/EfeU"/>
</dbReference>
<evidence type="ECO:0000313" key="8">
    <source>
        <dbReference type="Proteomes" id="UP000469215"/>
    </source>
</evidence>
<dbReference type="Pfam" id="PF03239">
    <property type="entry name" value="FTR1"/>
    <property type="match status" value="1"/>
</dbReference>
<evidence type="ECO:0000256" key="2">
    <source>
        <dbReference type="ARBA" id="ARBA00008333"/>
    </source>
</evidence>
<dbReference type="NCBIfam" id="NF041756">
    <property type="entry name" value="EfeU"/>
    <property type="match status" value="1"/>
</dbReference>
<feature type="transmembrane region" description="Helical" evidence="6">
    <location>
        <begin position="36"/>
        <end position="57"/>
    </location>
</feature>
<dbReference type="EMBL" id="WWEQ01000014">
    <property type="protein sequence ID" value="MYM19336.1"/>
    <property type="molecule type" value="Genomic_DNA"/>
</dbReference>
<dbReference type="GO" id="GO:0015093">
    <property type="term" value="F:ferrous iron transmembrane transporter activity"/>
    <property type="evidence" value="ECO:0007669"/>
    <property type="project" value="TreeGrafter"/>
</dbReference>
<keyword evidence="4 6" id="KW-1133">Transmembrane helix</keyword>
<keyword evidence="3 6" id="KW-0812">Transmembrane</keyword>
<evidence type="ECO:0000313" key="7">
    <source>
        <dbReference type="EMBL" id="MYM19336.1"/>
    </source>
</evidence>
<proteinExistence type="inferred from homology"/>
<feature type="transmembrane region" description="Helical" evidence="6">
    <location>
        <begin position="275"/>
        <end position="296"/>
    </location>
</feature>
<comment type="caution">
    <text evidence="7">The sequence shown here is derived from an EMBL/GenBank/DDBJ whole genome shotgun (WGS) entry which is preliminary data.</text>
</comment>
<feature type="transmembrane region" description="Helical" evidence="6">
    <location>
        <begin position="242"/>
        <end position="263"/>
    </location>
</feature>
<sequence>MVATFVIGLREGLEAALIVGIIAAFLKRCGQSLRPMWLGVILAIIISILVGVALELVQQALPQRQQEGMETVIGAIAVVFVTGMVLWMRDHARNLKGDLEGQADDALATGTARAMAIMAFLAVLKEGFESAVFLLATFQASSSVGAAALGAVLGILVSVGIGYGIYTGGVRINLGKFFQITGPFLVLVAAGLVISGLRTAHEAGWILIGQQRTLDLSWLAPNGTIRAALITGVLGIPADPRLIEVLGWLAYFVPMMIIVLLPARLRPTGAARVRALAGGAVALAAAALALALFVPLPALQAPEAQARTAGGETLAFAQRDDGSATLSVTDASGKTAEYGFAAEDGQPTGASGTLQWRTEKKEPAAKQTITLAQLAELNGGRLPVGINVDRQPGPFAATVDATDAIDATTYEGGLLGGGVTRTGTAALSGGGLSSPRTVSLSGGGASIDQDTAKAAQQQLQQTQQARAERLLWKMWLPIAAGLTAIALAVQAQLAHRRLTTPTEPAQPAHRKETP</sequence>
<keyword evidence="8" id="KW-1185">Reference proteome</keyword>
<evidence type="ECO:0000256" key="5">
    <source>
        <dbReference type="ARBA" id="ARBA00023136"/>
    </source>
</evidence>
<keyword evidence="5 6" id="KW-0472">Membrane</keyword>
<evidence type="ECO:0000256" key="6">
    <source>
        <dbReference type="SAM" id="Phobius"/>
    </source>
</evidence>
<dbReference type="PANTHER" id="PTHR31632:SF2">
    <property type="entry name" value="PLASMA MEMBRANE IRON PERMEASE"/>
    <property type="match status" value="1"/>
</dbReference>
<comment type="similarity">
    <text evidence="2">Belongs to the oxidase-dependent Fe transporter (OFeT) (TC 9.A.10.1) family.</text>
</comment>
<organism evidence="7 8">
    <name type="scientific">Brevibacterium rongguiense</name>
    <dbReference type="NCBI Taxonomy" id="2695267"/>
    <lineage>
        <taxon>Bacteria</taxon>
        <taxon>Bacillati</taxon>
        <taxon>Actinomycetota</taxon>
        <taxon>Actinomycetes</taxon>
        <taxon>Micrococcales</taxon>
        <taxon>Brevibacteriaceae</taxon>
        <taxon>Brevibacterium</taxon>
    </lineage>
</organism>
<evidence type="ECO:0000256" key="3">
    <source>
        <dbReference type="ARBA" id="ARBA00022692"/>
    </source>
</evidence>
<feature type="transmembrane region" description="Helical" evidence="6">
    <location>
        <begin position="218"/>
        <end position="236"/>
    </location>
</feature>
<evidence type="ECO:0000256" key="1">
    <source>
        <dbReference type="ARBA" id="ARBA00004141"/>
    </source>
</evidence>
<protein>
    <submittedName>
        <fullName evidence="7">Ferrous iron transporter</fullName>
    </submittedName>
</protein>